<dbReference type="PROSITE" id="PS50228">
    <property type="entry name" value="SUEL_LECTIN"/>
    <property type="match status" value="1"/>
</dbReference>
<dbReference type="AlphaFoldDB" id="A0A2P2P353"/>
<evidence type="ECO:0000259" key="1">
    <source>
        <dbReference type="PROSITE" id="PS50228"/>
    </source>
</evidence>
<feature type="domain" description="SUEL-type lectin" evidence="1">
    <location>
        <begin position="1"/>
        <end position="49"/>
    </location>
</feature>
<evidence type="ECO:0000313" key="2">
    <source>
        <dbReference type="EMBL" id="MBX49150.1"/>
    </source>
</evidence>
<dbReference type="GO" id="GO:0030246">
    <property type="term" value="F:carbohydrate binding"/>
    <property type="evidence" value="ECO:0007669"/>
    <property type="project" value="InterPro"/>
</dbReference>
<dbReference type="InterPro" id="IPR043159">
    <property type="entry name" value="Lectin_gal-bd_sf"/>
</dbReference>
<protein>
    <recommendedName>
        <fullName evidence="1">SUEL-type lectin domain-containing protein</fullName>
    </recommendedName>
</protein>
<dbReference type="Pfam" id="PF02140">
    <property type="entry name" value="SUEL_Lectin"/>
    <property type="match status" value="1"/>
</dbReference>
<dbReference type="EMBL" id="GGEC01068666">
    <property type="protein sequence ID" value="MBX49150.1"/>
    <property type="molecule type" value="Transcribed_RNA"/>
</dbReference>
<dbReference type="InterPro" id="IPR000922">
    <property type="entry name" value="Lectin_gal-bd_dom"/>
</dbReference>
<name>A0A2P2P353_RHIMU</name>
<dbReference type="Gene3D" id="2.60.120.740">
    <property type="match status" value="1"/>
</dbReference>
<organism evidence="2">
    <name type="scientific">Rhizophora mucronata</name>
    <name type="common">Asiatic mangrove</name>
    <dbReference type="NCBI Taxonomy" id="61149"/>
    <lineage>
        <taxon>Eukaryota</taxon>
        <taxon>Viridiplantae</taxon>
        <taxon>Streptophyta</taxon>
        <taxon>Embryophyta</taxon>
        <taxon>Tracheophyta</taxon>
        <taxon>Spermatophyta</taxon>
        <taxon>Magnoliopsida</taxon>
        <taxon>eudicotyledons</taxon>
        <taxon>Gunneridae</taxon>
        <taxon>Pentapetalae</taxon>
        <taxon>rosids</taxon>
        <taxon>fabids</taxon>
        <taxon>Malpighiales</taxon>
        <taxon>Rhizophoraceae</taxon>
        <taxon>Rhizophora</taxon>
    </lineage>
</organism>
<proteinExistence type="predicted"/>
<accession>A0A2P2P353</accession>
<sequence>MCHARDSKAIAEKACLGKTSCSIPMSSRRFGGDPCPAKLKSLLVVAECK</sequence>
<reference evidence="2" key="1">
    <citation type="submission" date="2018-02" db="EMBL/GenBank/DDBJ databases">
        <title>Rhizophora mucronata_Transcriptome.</title>
        <authorList>
            <person name="Meera S.P."/>
            <person name="Sreeshan A."/>
            <person name="Augustine A."/>
        </authorList>
    </citation>
    <scope>NUCLEOTIDE SEQUENCE</scope>
    <source>
        <tissue evidence="2">Leaf</tissue>
    </source>
</reference>
<dbReference type="CDD" id="cd22842">
    <property type="entry name" value="Gal_Rha_Lectin_BGal"/>
    <property type="match status" value="1"/>
</dbReference>